<organism evidence="12 13">
    <name type="scientific">Solidesulfovibrio magneticus (strain ATCC 700980 / DSM 13731 / RS-1)</name>
    <name type="common">Desulfovibrio magneticus</name>
    <dbReference type="NCBI Taxonomy" id="573370"/>
    <lineage>
        <taxon>Bacteria</taxon>
        <taxon>Pseudomonadati</taxon>
        <taxon>Thermodesulfobacteriota</taxon>
        <taxon>Desulfovibrionia</taxon>
        <taxon>Desulfovibrionales</taxon>
        <taxon>Desulfovibrionaceae</taxon>
        <taxon>Solidesulfovibrio</taxon>
    </lineage>
</organism>
<dbReference type="NCBIfam" id="NF001273">
    <property type="entry name" value="PRK00230.1"/>
    <property type="match status" value="1"/>
</dbReference>
<evidence type="ECO:0000256" key="8">
    <source>
        <dbReference type="PIRSR" id="PIRSR614732-1"/>
    </source>
</evidence>
<dbReference type="UniPathway" id="UPA00070">
    <property type="reaction ID" value="UER00120"/>
</dbReference>
<dbReference type="PANTHER" id="PTHR32119:SF2">
    <property type="entry name" value="OROTIDINE 5'-PHOSPHATE DECARBOXYLASE"/>
    <property type="match status" value="1"/>
</dbReference>
<feature type="binding site" evidence="7 9">
    <location>
        <position position="18"/>
    </location>
    <ligand>
        <name>substrate</name>
    </ligand>
</feature>
<feature type="active site" description="For OMPdecase activity" evidence="8">
    <location>
        <position position="67"/>
    </location>
</feature>
<feature type="binding site" evidence="7 9">
    <location>
        <position position="190"/>
    </location>
    <ligand>
        <name>substrate</name>
    </ligand>
</feature>
<proteinExistence type="inferred from homology"/>
<dbReference type="InterPro" id="IPR047596">
    <property type="entry name" value="OMPdecase_bac"/>
</dbReference>
<feature type="binding site" evidence="7 9">
    <location>
        <position position="120"/>
    </location>
    <ligand>
        <name>substrate</name>
    </ligand>
</feature>
<evidence type="ECO:0000256" key="3">
    <source>
        <dbReference type="ARBA" id="ARBA00022793"/>
    </source>
</evidence>
<dbReference type="GO" id="GO:0006207">
    <property type="term" value="P:'de novo' pyrimidine nucleobase biosynthetic process"/>
    <property type="evidence" value="ECO:0007669"/>
    <property type="project" value="InterPro"/>
</dbReference>
<evidence type="ECO:0000256" key="9">
    <source>
        <dbReference type="PIRSR" id="PIRSR614732-2"/>
    </source>
</evidence>
<feature type="active site" description="For OMPdecase activity" evidence="8">
    <location>
        <position position="69"/>
    </location>
</feature>
<keyword evidence="3 7" id="KW-0210">Decarboxylase</keyword>
<protein>
    <recommendedName>
        <fullName evidence="7">Orotidine 5'-phosphate decarboxylase</fullName>
        <ecNumber evidence="7">4.1.1.23</ecNumber>
    </recommendedName>
    <alternativeName>
        <fullName evidence="7">OMP decarboxylase</fullName>
        <shortName evidence="7">OMPDCase</shortName>
        <shortName evidence="7">OMPdecase</shortName>
    </alternativeName>
</protein>
<dbReference type="PROSITE" id="PS00156">
    <property type="entry name" value="OMPDECASE"/>
    <property type="match status" value="1"/>
</dbReference>
<dbReference type="HOGENOM" id="CLU_067069_1_0_7"/>
<dbReference type="Gene3D" id="3.20.20.70">
    <property type="entry name" value="Aldolase class I"/>
    <property type="match status" value="1"/>
</dbReference>
<feature type="binding site" evidence="7 9">
    <location>
        <position position="210"/>
    </location>
    <ligand>
        <name>substrate</name>
    </ligand>
</feature>
<evidence type="ECO:0000313" key="13">
    <source>
        <dbReference type="Proteomes" id="UP000009071"/>
    </source>
</evidence>
<sequence length="231" mass="24054">MSPMTAPSADRRLIVALDVPTATQALELADRLSPQVNFFKVGLQLFLDAGFAVCDALSKRGHEVMLDLKFHDIPQTVALTTAQLANHDIALATVHGYPQVVAAAAKAKGKTKILAVTVLTSLGQEELEQSGFAGTLADLVRLRAETSLEAGADGIVCSPLETAFLRKALGGKPIIATPGIRPLDSVADDQTRTATPKAAIVAGATHIIVGRPITKAPDPAAAAREILAEIG</sequence>
<dbReference type="InterPro" id="IPR011060">
    <property type="entry name" value="RibuloseP-bd_barrel"/>
</dbReference>
<evidence type="ECO:0000313" key="12">
    <source>
        <dbReference type="EMBL" id="BAH77823.1"/>
    </source>
</evidence>
<feature type="binding site" evidence="7 9">
    <location>
        <position position="40"/>
    </location>
    <ligand>
        <name>substrate</name>
    </ligand>
</feature>
<dbReference type="NCBIfam" id="TIGR01740">
    <property type="entry name" value="pyrF"/>
    <property type="match status" value="1"/>
</dbReference>
<dbReference type="EMBL" id="AP010904">
    <property type="protein sequence ID" value="BAH77823.1"/>
    <property type="molecule type" value="Genomic_DNA"/>
</dbReference>
<dbReference type="GO" id="GO:0044205">
    <property type="term" value="P:'de novo' UMP biosynthetic process"/>
    <property type="evidence" value="ECO:0007669"/>
    <property type="project" value="UniProtKB-UniRule"/>
</dbReference>
<evidence type="ECO:0000256" key="2">
    <source>
        <dbReference type="ARBA" id="ARBA00004861"/>
    </source>
</evidence>
<evidence type="ECO:0000259" key="11">
    <source>
        <dbReference type="SMART" id="SM00934"/>
    </source>
</evidence>
<evidence type="ECO:0000256" key="5">
    <source>
        <dbReference type="ARBA" id="ARBA00023239"/>
    </source>
</evidence>
<dbReference type="Proteomes" id="UP000009071">
    <property type="component" value="Chromosome"/>
</dbReference>
<dbReference type="InterPro" id="IPR018089">
    <property type="entry name" value="OMPdecase_AS"/>
</dbReference>
<comment type="similarity">
    <text evidence="7">Belongs to the OMP decarboxylase family. Type 1 subfamily.</text>
</comment>
<feature type="binding site" evidence="7">
    <location>
        <begin position="67"/>
        <end position="76"/>
    </location>
    <ligand>
        <name>substrate</name>
    </ligand>
</feature>
<dbReference type="GO" id="GO:0004590">
    <property type="term" value="F:orotidine-5'-phosphate decarboxylase activity"/>
    <property type="evidence" value="ECO:0007669"/>
    <property type="project" value="UniProtKB-UniRule"/>
</dbReference>
<evidence type="ECO:0000256" key="1">
    <source>
        <dbReference type="ARBA" id="ARBA00002356"/>
    </source>
</evidence>
<dbReference type="KEGG" id="dma:DMR_43320"/>
<comment type="catalytic activity">
    <reaction evidence="6 7 10">
        <text>orotidine 5'-phosphate + H(+) = UMP + CO2</text>
        <dbReference type="Rhea" id="RHEA:11596"/>
        <dbReference type="ChEBI" id="CHEBI:15378"/>
        <dbReference type="ChEBI" id="CHEBI:16526"/>
        <dbReference type="ChEBI" id="CHEBI:57538"/>
        <dbReference type="ChEBI" id="CHEBI:57865"/>
        <dbReference type="EC" id="4.1.1.23"/>
    </reaction>
</comment>
<gene>
    <name evidence="7 12" type="primary">pyrF</name>
    <name evidence="12" type="ordered locus">DMR_43320</name>
</gene>
<comment type="pathway">
    <text evidence="2 7 10">Pyrimidine metabolism; UMP biosynthesis via de novo pathway; UMP from orotate: step 2/2.</text>
</comment>
<dbReference type="EC" id="4.1.1.23" evidence="7"/>
<feature type="domain" description="Orotidine 5'-phosphate decarboxylase" evidence="11">
    <location>
        <begin position="12"/>
        <end position="226"/>
    </location>
</feature>
<dbReference type="PANTHER" id="PTHR32119">
    <property type="entry name" value="OROTIDINE 5'-PHOSPHATE DECARBOXYLASE"/>
    <property type="match status" value="1"/>
</dbReference>
<dbReference type="STRING" id="573370.DMR_43320"/>
<feature type="binding site" evidence="7 9">
    <location>
        <position position="181"/>
    </location>
    <ligand>
        <name>substrate</name>
    </ligand>
</feature>
<keyword evidence="4 7" id="KW-0665">Pyrimidine biosynthesis</keyword>
<dbReference type="InterPro" id="IPR014732">
    <property type="entry name" value="OMPdecase"/>
</dbReference>
<feature type="active site" description="Proton donor" evidence="7">
    <location>
        <position position="69"/>
    </location>
</feature>
<evidence type="ECO:0000256" key="6">
    <source>
        <dbReference type="ARBA" id="ARBA00049157"/>
    </source>
</evidence>
<feature type="active site" description="For OMPdecase activity" evidence="8">
    <location>
        <position position="72"/>
    </location>
</feature>
<dbReference type="CDD" id="cd04725">
    <property type="entry name" value="OMP_decarboxylase_like"/>
    <property type="match status" value="1"/>
</dbReference>
<name>C4XQT9_SOLM1</name>
<keyword evidence="5 7" id="KW-0456">Lyase</keyword>
<comment type="function">
    <text evidence="1 7">Catalyzes the decarboxylation of orotidine 5'-monophosphate (OMP) to uridine 5'-monophosphate (UMP).</text>
</comment>
<dbReference type="GO" id="GO:0005829">
    <property type="term" value="C:cytosol"/>
    <property type="evidence" value="ECO:0007669"/>
    <property type="project" value="TreeGrafter"/>
</dbReference>
<dbReference type="Pfam" id="PF00215">
    <property type="entry name" value="OMPdecase"/>
    <property type="match status" value="1"/>
</dbReference>
<evidence type="ECO:0000256" key="7">
    <source>
        <dbReference type="HAMAP-Rule" id="MF_01200"/>
    </source>
</evidence>
<comment type="subunit">
    <text evidence="7">Homodimer.</text>
</comment>
<evidence type="ECO:0000256" key="10">
    <source>
        <dbReference type="RuleBase" id="RU000512"/>
    </source>
</evidence>
<reference evidence="12 13" key="1">
    <citation type="journal article" date="2009" name="Genome Res.">
        <title>Whole genome sequence of Desulfovibrio magneticus strain RS-1 revealed common gene clusters in magnetotactic bacteria.</title>
        <authorList>
            <person name="Nakazawa H."/>
            <person name="Arakaki A."/>
            <person name="Narita-Yamada S."/>
            <person name="Yashiro I."/>
            <person name="Jinno K."/>
            <person name="Aoki N."/>
            <person name="Tsuruyama A."/>
            <person name="Okamura Y."/>
            <person name="Tanikawa S."/>
            <person name="Fujita N."/>
            <person name="Takeyama H."/>
            <person name="Matsunaga T."/>
        </authorList>
    </citation>
    <scope>NUCLEOTIDE SEQUENCE [LARGE SCALE GENOMIC DNA]</scope>
    <source>
        <strain evidence="13">ATCC 700980 / DSM 13731 / RS-1</strain>
    </source>
</reference>
<dbReference type="InterPro" id="IPR013785">
    <property type="entry name" value="Aldolase_TIM"/>
</dbReference>
<dbReference type="HAMAP" id="MF_01200_B">
    <property type="entry name" value="OMPdecase_type1_B"/>
    <property type="match status" value="1"/>
</dbReference>
<keyword evidence="13" id="KW-1185">Reference proteome</keyword>
<dbReference type="eggNOG" id="COG0284">
    <property type="taxonomic scope" value="Bacteria"/>
</dbReference>
<dbReference type="SMART" id="SM00934">
    <property type="entry name" value="OMPdecase"/>
    <property type="match status" value="1"/>
</dbReference>
<evidence type="ECO:0000256" key="4">
    <source>
        <dbReference type="ARBA" id="ARBA00022975"/>
    </source>
</evidence>
<accession>C4XQT9</accession>
<dbReference type="SUPFAM" id="SSF51366">
    <property type="entry name" value="Ribulose-phoshate binding barrel"/>
    <property type="match status" value="1"/>
</dbReference>
<feature type="binding site" evidence="7 9">
    <location>
        <position position="211"/>
    </location>
    <ligand>
        <name>substrate</name>
    </ligand>
</feature>
<dbReference type="InterPro" id="IPR001754">
    <property type="entry name" value="OMPdeCOase_dom"/>
</dbReference>
<dbReference type="AlphaFoldDB" id="C4XQT9"/>